<reference evidence="10" key="1">
    <citation type="journal article" date="2015" name="Proc. Natl. Acad. Sci. U.S.A.">
        <title>Genome sequence of the Asian Tiger mosquito, Aedes albopictus, reveals insights into its biology, genetics, and evolution.</title>
        <authorList>
            <person name="Chen X.G."/>
            <person name="Jiang X."/>
            <person name="Gu J."/>
            <person name="Xu M."/>
            <person name="Wu Y."/>
            <person name="Deng Y."/>
            <person name="Zhang C."/>
            <person name="Bonizzoni M."/>
            <person name="Dermauw W."/>
            <person name="Vontas J."/>
            <person name="Armbruster P."/>
            <person name="Huang X."/>
            <person name="Yang Y."/>
            <person name="Zhang H."/>
            <person name="He W."/>
            <person name="Peng H."/>
            <person name="Liu Y."/>
            <person name="Wu K."/>
            <person name="Chen J."/>
            <person name="Lirakis M."/>
            <person name="Topalis P."/>
            <person name="Van Leeuwen T."/>
            <person name="Hall A.B."/>
            <person name="Jiang X."/>
            <person name="Thorpe C."/>
            <person name="Mueller R.L."/>
            <person name="Sun C."/>
            <person name="Waterhouse R.M."/>
            <person name="Yan G."/>
            <person name="Tu Z.J."/>
            <person name="Fang X."/>
            <person name="James A.A."/>
        </authorList>
    </citation>
    <scope>NUCLEOTIDE SEQUENCE [LARGE SCALE GENOMIC DNA]</scope>
    <source>
        <strain evidence="10">Foshan</strain>
    </source>
</reference>
<evidence type="ECO:0000313" key="10">
    <source>
        <dbReference type="Proteomes" id="UP000069940"/>
    </source>
</evidence>
<name>A0ABM1ZB31_AEDAL</name>
<keyword evidence="4" id="KW-0804">Transcription</keyword>
<keyword evidence="5 6" id="KW-0539">Nucleus</keyword>
<keyword evidence="10" id="KW-1185">Reference proteome</keyword>
<proteinExistence type="predicted"/>
<dbReference type="InterPro" id="IPR036390">
    <property type="entry name" value="WH_DNA-bd_sf"/>
</dbReference>
<evidence type="ECO:0000256" key="7">
    <source>
        <dbReference type="SAM" id="MobiDB-lite"/>
    </source>
</evidence>
<reference evidence="9" key="2">
    <citation type="submission" date="2025-05" db="UniProtKB">
        <authorList>
            <consortium name="EnsemblMetazoa"/>
        </authorList>
    </citation>
    <scope>IDENTIFICATION</scope>
    <source>
        <strain evidence="9">Foshan</strain>
    </source>
</reference>
<dbReference type="RefSeq" id="XP_019544917.3">
    <property type="nucleotide sequence ID" value="XM_019689372.3"/>
</dbReference>
<evidence type="ECO:0000256" key="1">
    <source>
        <dbReference type="ARBA" id="ARBA00004123"/>
    </source>
</evidence>
<evidence type="ECO:0000256" key="3">
    <source>
        <dbReference type="ARBA" id="ARBA00023125"/>
    </source>
</evidence>
<dbReference type="PRINTS" id="PR00053">
    <property type="entry name" value="FORKHEAD"/>
</dbReference>
<keyword evidence="3 6" id="KW-0238">DNA-binding</keyword>
<sequence length="515" mass="57537">MTQLEDDVLLNNLLKFPGTIIIYNNDLNTYNYVLNGHNSIPLTPATTALAEGTIDLNGAVSINVETVPPEAPPPPGPLQCSTVPHTTNQQHHYEEASSSSSSACNESLIANSSTIQEDCEPLEEEEDQPLMEAEAEDDSEPELTNLSWLTELKNITNLAPSDIPLTDLPTARFNKFIAQVRRSRESYDKRKEEYTSVTNATEKPPFNYAQIIAMAMLDEGRMTLKQICKWIQEKFAYYKVHKNWNNSIRHNLSLSFYFTKVSRAKDEKGKGGYWELSMDASKSERKRIRIRQRNRGSSTAPSIRSRNRQRKTDSNDEEAPVDCNNAKSTSNSIVDGNNNDNPATATTVCYTETSAEQMIMDDQMIHNVTIDSVDNVSNADSGCVDIDQISTISESPIITVTDDQLIRSSTLVENCNINFDSIINAETGTNIFTNLSVDEIFSDNEIPQPANDDIVVPFFGTNGQQTVQTGPNVIVETIPYFLPDMGNFDEQDFGNLININEQEISDEFLNEHGFL</sequence>
<feature type="compositionally biased region" description="Acidic residues" evidence="7">
    <location>
        <begin position="117"/>
        <end position="141"/>
    </location>
</feature>
<dbReference type="SUPFAM" id="SSF46785">
    <property type="entry name" value="Winged helix' DNA-binding domain"/>
    <property type="match status" value="1"/>
</dbReference>
<feature type="region of interest" description="Disordered" evidence="7">
    <location>
        <begin position="68"/>
        <end position="142"/>
    </location>
</feature>
<evidence type="ECO:0000313" key="9">
    <source>
        <dbReference type="EnsemblMetazoa" id="AALFPA23_016781.P24487"/>
    </source>
</evidence>
<feature type="compositionally biased region" description="Polar residues" evidence="7">
    <location>
        <begin position="79"/>
        <end position="90"/>
    </location>
</feature>
<feature type="domain" description="Fork-head" evidence="8">
    <location>
        <begin position="203"/>
        <end position="295"/>
    </location>
</feature>
<organism evidence="9 10">
    <name type="scientific">Aedes albopictus</name>
    <name type="common">Asian tiger mosquito</name>
    <name type="synonym">Stegomyia albopicta</name>
    <dbReference type="NCBI Taxonomy" id="7160"/>
    <lineage>
        <taxon>Eukaryota</taxon>
        <taxon>Metazoa</taxon>
        <taxon>Ecdysozoa</taxon>
        <taxon>Arthropoda</taxon>
        <taxon>Hexapoda</taxon>
        <taxon>Insecta</taxon>
        <taxon>Pterygota</taxon>
        <taxon>Neoptera</taxon>
        <taxon>Endopterygota</taxon>
        <taxon>Diptera</taxon>
        <taxon>Nematocera</taxon>
        <taxon>Culicoidea</taxon>
        <taxon>Culicidae</taxon>
        <taxon>Culicinae</taxon>
        <taxon>Aedini</taxon>
        <taxon>Aedes</taxon>
        <taxon>Stegomyia</taxon>
    </lineage>
</organism>
<dbReference type="PROSITE" id="PS50039">
    <property type="entry name" value="FORK_HEAD_3"/>
    <property type="match status" value="1"/>
</dbReference>
<dbReference type="Gene3D" id="1.10.10.10">
    <property type="entry name" value="Winged helix-like DNA-binding domain superfamily/Winged helix DNA-binding domain"/>
    <property type="match status" value="1"/>
</dbReference>
<dbReference type="PANTHER" id="PTHR45881">
    <property type="entry name" value="CHECKPOINT SUPPRESSOR 1-LIKE, ISOFORM A-RELATED"/>
    <property type="match status" value="1"/>
</dbReference>
<dbReference type="CDD" id="cd00059">
    <property type="entry name" value="FH_FOX"/>
    <property type="match status" value="1"/>
</dbReference>
<dbReference type="Pfam" id="PF00250">
    <property type="entry name" value="Forkhead"/>
    <property type="match status" value="1"/>
</dbReference>
<protein>
    <recommendedName>
        <fullName evidence="8">Fork-head domain-containing protein</fullName>
    </recommendedName>
</protein>
<dbReference type="InterPro" id="IPR001766">
    <property type="entry name" value="Fork_head_dom"/>
</dbReference>
<keyword evidence="2" id="KW-0805">Transcription regulation</keyword>
<feature type="compositionally biased region" description="Polar residues" evidence="7">
    <location>
        <begin position="325"/>
        <end position="342"/>
    </location>
</feature>
<evidence type="ECO:0000256" key="6">
    <source>
        <dbReference type="PROSITE-ProRule" id="PRU00089"/>
    </source>
</evidence>
<dbReference type="PANTHER" id="PTHR45881:SF1">
    <property type="entry name" value="FORK HEAD PROTEIN HOMOLOG 2"/>
    <property type="match status" value="1"/>
</dbReference>
<dbReference type="Proteomes" id="UP000069940">
    <property type="component" value="Unassembled WGS sequence"/>
</dbReference>
<evidence type="ECO:0000256" key="2">
    <source>
        <dbReference type="ARBA" id="ARBA00023015"/>
    </source>
</evidence>
<dbReference type="SMART" id="SM00339">
    <property type="entry name" value="FH"/>
    <property type="match status" value="1"/>
</dbReference>
<feature type="DNA-binding region" description="Fork-head" evidence="6">
    <location>
        <begin position="203"/>
        <end position="295"/>
    </location>
</feature>
<dbReference type="EnsemblMetazoa" id="AALFPA23_016781.R24487">
    <property type="protein sequence ID" value="AALFPA23_016781.P24487"/>
    <property type="gene ID" value="AALFPA23_016781"/>
</dbReference>
<evidence type="ECO:0000256" key="4">
    <source>
        <dbReference type="ARBA" id="ARBA00023163"/>
    </source>
</evidence>
<comment type="subcellular location">
    <subcellularLocation>
        <location evidence="1 6">Nucleus</location>
    </subcellularLocation>
</comment>
<evidence type="ECO:0000256" key="5">
    <source>
        <dbReference type="ARBA" id="ARBA00023242"/>
    </source>
</evidence>
<accession>A0ABM1ZB31</accession>
<evidence type="ECO:0000259" key="8">
    <source>
        <dbReference type="PROSITE" id="PS50039"/>
    </source>
</evidence>
<feature type="compositionally biased region" description="Polar residues" evidence="7">
    <location>
        <begin position="103"/>
        <end position="115"/>
    </location>
</feature>
<dbReference type="GeneID" id="109415489"/>
<feature type="region of interest" description="Disordered" evidence="7">
    <location>
        <begin position="290"/>
        <end position="342"/>
    </location>
</feature>
<dbReference type="InterPro" id="IPR036388">
    <property type="entry name" value="WH-like_DNA-bd_sf"/>
</dbReference>